<dbReference type="Pfam" id="PF22725">
    <property type="entry name" value="GFO_IDH_MocA_C3"/>
    <property type="match status" value="1"/>
</dbReference>
<evidence type="ECO:0000313" key="5">
    <source>
        <dbReference type="Proteomes" id="UP000823633"/>
    </source>
</evidence>
<evidence type="ECO:0000313" key="4">
    <source>
        <dbReference type="EMBL" id="MBO8442392.1"/>
    </source>
</evidence>
<comment type="caution">
    <text evidence="4">The sequence shown here is derived from an EMBL/GenBank/DDBJ whole genome shotgun (WGS) entry which is preliminary data.</text>
</comment>
<evidence type="ECO:0000256" key="1">
    <source>
        <dbReference type="ARBA" id="ARBA00023002"/>
    </source>
</evidence>
<dbReference type="SUPFAM" id="SSF55347">
    <property type="entry name" value="Glyceraldehyde-3-phosphate dehydrogenase-like, C-terminal domain"/>
    <property type="match status" value="1"/>
</dbReference>
<dbReference type="InterPro" id="IPR055170">
    <property type="entry name" value="GFO_IDH_MocA-like_dom"/>
</dbReference>
<dbReference type="PANTHER" id="PTHR43818">
    <property type="entry name" value="BCDNA.GH03377"/>
    <property type="match status" value="1"/>
</dbReference>
<name>A0A9D9E6L9_9SPIR</name>
<protein>
    <submittedName>
        <fullName evidence="4">Gfo/Idh/MocA family oxidoreductase</fullName>
    </submittedName>
</protein>
<gene>
    <name evidence="4" type="ORF">IAC42_01325</name>
</gene>
<dbReference type="Gene3D" id="3.40.50.720">
    <property type="entry name" value="NAD(P)-binding Rossmann-like Domain"/>
    <property type="match status" value="1"/>
</dbReference>
<proteinExistence type="predicted"/>
<dbReference type="GO" id="GO:0000166">
    <property type="term" value="F:nucleotide binding"/>
    <property type="evidence" value="ECO:0007669"/>
    <property type="project" value="InterPro"/>
</dbReference>
<dbReference type="PANTHER" id="PTHR43818:SF11">
    <property type="entry name" value="BCDNA.GH03377"/>
    <property type="match status" value="1"/>
</dbReference>
<organism evidence="4 5">
    <name type="scientific">Candidatus Aphodenecus pullistercoris</name>
    <dbReference type="NCBI Taxonomy" id="2840669"/>
    <lineage>
        <taxon>Bacteria</taxon>
        <taxon>Pseudomonadati</taxon>
        <taxon>Spirochaetota</taxon>
        <taxon>Spirochaetia</taxon>
        <taxon>Spirochaetales</taxon>
        <taxon>Candidatus Aphodenecus</taxon>
    </lineage>
</organism>
<sequence>MYRIGIIGCGKIAQVRHIPEYLASGRATLAAFYDLNGERAGELAAKYGALSCASIEELLSCPLDAVSICTANHTHADYAVAALQKGLDVLCEKPMATSLEDCIRMVEAARKSGRILMIGQNQRLTKTHMKAHELIASGSLGRIISFQTSFAHGGPETWSVDPGKNTWFFDRSKAVMGAMADLGIHKTDLIDYLLDDSVKAVTATVTTLDKRGADGSLIAVDDNAMCIYEMAGGAVGTMRASWTCYGHEDNSTVIQGTEGVMKLYSDPDYPMVIERKDGTRELYELDAIQTNDNQTSSGVIDCFLDSLDRRSCPISAESVLPAMKAVFAALESSAKGSRITID</sequence>
<dbReference type="EMBL" id="JADIMU010000009">
    <property type="protein sequence ID" value="MBO8442392.1"/>
    <property type="molecule type" value="Genomic_DNA"/>
</dbReference>
<keyword evidence="1" id="KW-0560">Oxidoreductase</keyword>
<dbReference type="InterPro" id="IPR050463">
    <property type="entry name" value="Gfo/Idh/MocA_oxidrdct_glycsds"/>
</dbReference>
<feature type="domain" description="GFO/IDH/MocA-like oxidoreductase" evidence="3">
    <location>
        <begin position="129"/>
        <end position="261"/>
    </location>
</feature>
<dbReference type="Gene3D" id="3.30.360.10">
    <property type="entry name" value="Dihydrodipicolinate Reductase, domain 2"/>
    <property type="match status" value="1"/>
</dbReference>
<reference evidence="4" key="1">
    <citation type="submission" date="2020-10" db="EMBL/GenBank/DDBJ databases">
        <authorList>
            <person name="Gilroy R."/>
        </authorList>
    </citation>
    <scope>NUCLEOTIDE SEQUENCE</scope>
    <source>
        <strain evidence="4">11167</strain>
    </source>
</reference>
<dbReference type="GO" id="GO:0016491">
    <property type="term" value="F:oxidoreductase activity"/>
    <property type="evidence" value="ECO:0007669"/>
    <property type="project" value="UniProtKB-KW"/>
</dbReference>
<evidence type="ECO:0000259" key="2">
    <source>
        <dbReference type="Pfam" id="PF01408"/>
    </source>
</evidence>
<dbReference type="InterPro" id="IPR036291">
    <property type="entry name" value="NAD(P)-bd_dom_sf"/>
</dbReference>
<dbReference type="InterPro" id="IPR000683">
    <property type="entry name" value="Gfo/Idh/MocA-like_OxRdtase_N"/>
</dbReference>
<reference evidence="4" key="2">
    <citation type="journal article" date="2021" name="PeerJ">
        <title>Extensive microbial diversity within the chicken gut microbiome revealed by metagenomics and culture.</title>
        <authorList>
            <person name="Gilroy R."/>
            <person name="Ravi A."/>
            <person name="Getino M."/>
            <person name="Pursley I."/>
            <person name="Horton D.L."/>
            <person name="Alikhan N.F."/>
            <person name="Baker D."/>
            <person name="Gharbi K."/>
            <person name="Hall N."/>
            <person name="Watson M."/>
            <person name="Adriaenssens E.M."/>
            <person name="Foster-Nyarko E."/>
            <person name="Jarju S."/>
            <person name="Secka A."/>
            <person name="Antonio M."/>
            <person name="Oren A."/>
            <person name="Chaudhuri R.R."/>
            <person name="La Ragione R."/>
            <person name="Hildebrand F."/>
            <person name="Pallen M.J."/>
        </authorList>
    </citation>
    <scope>NUCLEOTIDE SEQUENCE</scope>
    <source>
        <strain evidence="4">11167</strain>
    </source>
</reference>
<dbReference type="Pfam" id="PF01408">
    <property type="entry name" value="GFO_IDH_MocA"/>
    <property type="match status" value="1"/>
</dbReference>
<dbReference type="AlphaFoldDB" id="A0A9D9E6L9"/>
<dbReference type="SUPFAM" id="SSF51735">
    <property type="entry name" value="NAD(P)-binding Rossmann-fold domains"/>
    <property type="match status" value="1"/>
</dbReference>
<feature type="domain" description="Gfo/Idh/MocA-like oxidoreductase N-terminal" evidence="2">
    <location>
        <begin position="3"/>
        <end position="119"/>
    </location>
</feature>
<accession>A0A9D9E6L9</accession>
<dbReference type="Proteomes" id="UP000823633">
    <property type="component" value="Unassembled WGS sequence"/>
</dbReference>
<evidence type="ECO:0000259" key="3">
    <source>
        <dbReference type="Pfam" id="PF22725"/>
    </source>
</evidence>